<reference evidence="8" key="1">
    <citation type="submission" date="2016-11" db="EMBL/GenBank/DDBJ databases">
        <authorList>
            <person name="Varghese N."/>
            <person name="Submissions S."/>
        </authorList>
    </citation>
    <scope>NUCLEOTIDE SEQUENCE [LARGE SCALE GENOMIC DNA]</scope>
    <source>
        <strain evidence="8">DSM 16785</strain>
    </source>
</reference>
<protein>
    <submittedName>
        <fullName evidence="8">TldD protein</fullName>
    </submittedName>
</protein>
<evidence type="ECO:0000256" key="4">
    <source>
        <dbReference type="ARBA" id="ARBA00023049"/>
    </source>
</evidence>
<keyword evidence="4" id="KW-0482">Metalloprotease</keyword>
<evidence type="ECO:0000259" key="6">
    <source>
        <dbReference type="Pfam" id="PF19289"/>
    </source>
</evidence>
<evidence type="ECO:0000313" key="9">
    <source>
        <dbReference type="Proteomes" id="UP000184334"/>
    </source>
</evidence>
<dbReference type="Gene3D" id="3.30.2290.10">
    <property type="entry name" value="PmbA/TldD superfamily"/>
    <property type="match status" value="1"/>
</dbReference>
<feature type="domain" description="Metalloprotease TldD/E N-terminal" evidence="5">
    <location>
        <begin position="22"/>
        <end position="84"/>
    </location>
</feature>
<dbReference type="InterPro" id="IPR025502">
    <property type="entry name" value="TldD"/>
</dbReference>
<dbReference type="EMBL" id="FQUI01000048">
    <property type="protein sequence ID" value="SHF22103.1"/>
    <property type="molecule type" value="Genomic_DNA"/>
</dbReference>
<dbReference type="InterPro" id="IPR036059">
    <property type="entry name" value="TldD/PmbA_sf"/>
</dbReference>
<evidence type="ECO:0000313" key="8">
    <source>
        <dbReference type="EMBL" id="SHF22103.1"/>
    </source>
</evidence>
<dbReference type="PANTHER" id="PTHR30624:SF4">
    <property type="entry name" value="METALLOPROTEASE TLDD"/>
    <property type="match status" value="1"/>
</dbReference>
<dbReference type="FunFam" id="3.30.2290.10:FF:000003">
    <property type="entry name" value="Zinc-dependent protease, TldD/PmbA family"/>
    <property type="match status" value="1"/>
</dbReference>
<proteinExistence type="inferred from homology"/>
<dbReference type="Pfam" id="PF19289">
    <property type="entry name" value="PmbA_TldD_3rd"/>
    <property type="match status" value="1"/>
</dbReference>
<dbReference type="SUPFAM" id="SSF111283">
    <property type="entry name" value="Putative modulator of DNA gyrase, PmbA/TldD"/>
    <property type="match status" value="1"/>
</dbReference>
<sequence>MLSKDLISEIIGTVLKHGGDFAEVFVEKRYTNSFEMKNGDLEAASSGNTFGIGIRGFLGTQAVYAYTNELSRESLLSVAKRVGEALGEIKIKDFTLNLTEKKYENKHVVLVYPDDITKRKKVDVMKRAYGSAKNYSDLIKQVVVRYWEYNQKVLIANSEGVFAEDNRVRTRLMISAVAEENGIMETGFYGPGAGMGFEFFDRIDVEEAGKLAARTAVKMVKAEPAPAGKLPVVIANEFGGVIFHEAVGHALEATSVAKGASVFAGKLGQKVAAECVSAVDDGTIPNAWGSTNIDDEGTPTRRNLLIEKGVLKGYMIDKLGGRRMNMEPTGSARRQDYTFAPTSRMTNTFILPGDNYPEEIIANTEYGLYAKRMGGGSVNPATGEFNFAVNEGYLIENGKITKPVRGATLIGKGYEIIQKIDMVGNDIARGQGMCGSISGSIPADVGQPTIRVSEIIVGGRNK</sequence>
<dbReference type="Proteomes" id="UP000184334">
    <property type="component" value="Unassembled WGS sequence"/>
</dbReference>
<comment type="similarity">
    <text evidence="1">Belongs to the peptidase U62 family.</text>
</comment>
<dbReference type="InterPro" id="IPR002510">
    <property type="entry name" value="Metalloprtase-TldD/E_N"/>
</dbReference>
<accession>A0A1M4ZVM9</accession>
<evidence type="ECO:0000259" key="5">
    <source>
        <dbReference type="Pfam" id="PF01523"/>
    </source>
</evidence>
<dbReference type="PANTHER" id="PTHR30624">
    <property type="entry name" value="UNCHARACTERIZED PROTEIN TLDD AND PMBA"/>
    <property type="match status" value="1"/>
</dbReference>
<evidence type="ECO:0000256" key="3">
    <source>
        <dbReference type="ARBA" id="ARBA00022801"/>
    </source>
</evidence>
<dbReference type="OrthoDB" id="9803213at2"/>
<keyword evidence="9" id="KW-1185">Reference proteome</keyword>
<feature type="domain" description="Metalloprotease TldD/E central" evidence="7">
    <location>
        <begin position="113"/>
        <end position="219"/>
    </location>
</feature>
<dbReference type="GO" id="GO:0008237">
    <property type="term" value="F:metallopeptidase activity"/>
    <property type="evidence" value="ECO:0007669"/>
    <property type="project" value="UniProtKB-KW"/>
</dbReference>
<evidence type="ECO:0000256" key="2">
    <source>
        <dbReference type="ARBA" id="ARBA00022670"/>
    </source>
</evidence>
<dbReference type="AlphaFoldDB" id="A0A1M4ZVM9"/>
<dbReference type="RefSeq" id="WP_072865922.1">
    <property type="nucleotide sequence ID" value="NZ_FQUI01000048.1"/>
</dbReference>
<dbReference type="PIRSF" id="PIRSF004919">
    <property type="entry name" value="TldD"/>
    <property type="match status" value="1"/>
</dbReference>
<evidence type="ECO:0000259" key="7">
    <source>
        <dbReference type="Pfam" id="PF19290"/>
    </source>
</evidence>
<dbReference type="GO" id="GO:0006508">
    <property type="term" value="P:proteolysis"/>
    <property type="evidence" value="ECO:0007669"/>
    <property type="project" value="UniProtKB-KW"/>
</dbReference>
<organism evidence="8 9">
    <name type="scientific">Marinitoga hydrogenitolerans (strain DSM 16785 / JCM 12826 / AT1271)</name>
    <dbReference type="NCBI Taxonomy" id="1122195"/>
    <lineage>
        <taxon>Bacteria</taxon>
        <taxon>Thermotogati</taxon>
        <taxon>Thermotogota</taxon>
        <taxon>Thermotogae</taxon>
        <taxon>Petrotogales</taxon>
        <taxon>Petrotogaceae</taxon>
        <taxon>Marinitoga</taxon>
    </lineage>
</organism>
<keyword evidence="3" id="KW-0378">Hydrolase</keyword>
<dbReference type="InterPro" id="IPR045569">
    <property type="entry name" value="Metalloprtase-TldD/E_C"/>
</dbReference>
<comment type="caution">
    <text evidence="8">The sequence shown here is derived from an EMBL/GenBank/DDBJ whole genome shotgun (WGS) entry which is preliminary data.</text>
</comment>
<dbReference type="GO" id="GO:0005829">
    <property type="term" value="C:cytosol"/>
    <property type="evidence" value="ECO:0007669"/>
    <property type="project" value="TreeGrafter"/>
</dbReference>
<dbReference type="Pfam" id="PF19290">
    <property type="entry name" value="PmbA_TldD_2nd"/>
    <property type="match status" value="1"/>
</dbReference>
<gene>
    <name evidence="8" type="ORF">SAMN02745164_02034</name>
</gene>
<dbReference type="InterPro" id="IPR045570">
    <property type="entry name" value="Metalloprtase-TldD/E_cen_dom"/>
</dbReference>
<feature type="domain" description="Metalloprotease TldD/E C-terminal" evidence="6">
    <location>
        <begin position="228"/>
        <end position="459"/>
    </location>
</feature>
<keyword evidence="2" id="KW-0645">Protease</keyword>
<dbReference type="InterPro" id="IPR051463">
    <property type="entry name" value="Peptidase_U62_metallo"/>
</dbReference>
<dbReference type="Pfam" id="PF01523">
    <property type="entry name" value="PmbA_TldD_1st"/>
    <property type="match status" value="1"/>
</dbReference>
<evidence type="ECO:0000256" key="1">
    <source>
        <dbReference type="ARBA" id="ARBA00005836"/>
    </source>
</evidence>
<name>A0A1M4ZVM9_MARH1</name>
<dbReference type="STRING" id="1122195.SAMN02745164_02034"/>
<dbReference type="InterPro" id="IPR035068">
    <property type="entry name" value="TldD/PmbA_N"/>
</dbReference>